<dbReference type="Pfam" id="PF04536">
    <property type="entry name" value="TPM_phosphatase"/>
    <property type="match status" value="1"/>
</dbReference>
<dbReference type="InterPro" id="IPR007621">
    <property type="entry name" value="TPM_dom"/>
</dbReference>
<keyword evidence="3" id="KW-0732">Signal</keyword>
<evidence type="ECO:0000256" key="2">
    <source>
        <dbReference type="SAM" id="Phobius"/>
    </source>
</evidence>
<feature type="signal peptide" evidence="3">
    <location>
        <begin position="1"/>
        <end position="21"/>
    </location>
</feature>
<dbReference type="Proteomes" id="UP001141629">
    <property type="component" value="Unassembled WGS sequence"/>
</dbReference>
<protein>
    <submittedName>
        <fullName evidence="5">TPM domain-containing protein</fullName>
    </submittedName>
</protein>
<keyword evidence="2" id="KW-0472">Membrane</keyword>
<evidence type="ECO:0000313" key="6">
    <source>
        <dbReference type="Proteomes" id="UP001141629"/>
    </source>
</evidence>
<accession>A0A9X2Z9W6</accession>
<evidence type="ECO:0000259" key="4">
    <source>
        <dbReference type="Pfam" id="PF04536"/>
    </source>
</evidence>
<evidence type="ECO:0000256" key="3">
    <source>
        <dbReference type="SAM" id="SignalP"/>
    </source>
</evidence>
<name>A0A9X2Z9W6_9MYCO</name>
<dbReference type="Gene3D" id="3.10.310.50">
    <property type="match status" value="1"/>
</dbReference>
<reference evidence="5" key="2">
    <citation type="journal article" date="2022" name="BMC Genomics">
        <title>Comparative genome analysis of mycobacteria focusing on tRNA and non-coding RNA.</title>
        <authorList>
            <person name="Behra P.R.K."/>
            <person name="Pettersson B.M.F."/>
            <person name="Ramesh M."/>
            <person name="Das S."/>
            <person name="Dasgupta S."/>
            <person name="Kirsebom L.A."/>
        </authorList>
    </citation>
    <scope>NUCLEOTIDE SEQUENCE</scope>
    <source>
        <strain evidence="5">DSM 44838</strain>
    </source>
</reference>
<feature type="domain" description="TPM" evidence="4">
    <location>
        <begin position="31"/>
        <end position="147"/>
    </location>
</feature>
<sequence>MLLAVLTVGALLSPTLPTASASPPLRLTNYITDQAGVLDSAALATVTGAVDDLYDARRVRLWVVFVPTFSGQSGVAWAQRTMEINDFQRDQDALLAVATQDRDYALLAGKGIMGNSEQADLRRNAVEPALRQGDWAGAATAAATGLKGAGTASSSVSWVAIAAVLAVILLAVLALLVWQRRRRRRRREAEFEAAKRVDPADPRALSSLSLDALDDLSKSIVVEVDNAVRTSDNELTLAVEEFGERDTAPFTKAVDGAKTALTQAFNARQILDDTIPETPQQRRDLLTRVIVAAARADDELEAQREAFGKLRDLVVNAPDRLDTLTQQMVDLTARTEPAERTLAALHSQFSETALASVADNVEHARQRLAFADQNIGQARALVAKPAGSQGGLVDAVRAAESGLGQARTLLDAVDSASTDINRAVAALPASIADIGNGITAATAQLARGDVPRAAELSAARDAAVAAVAHAQSAGTADPLGAFTQLTQADATLDQLLAAISDEVEAAARLNRACDQALLNAQAQVRSVSDFVDTRRGSVGPEARTRLAEAVRQLEAANAVRATNPAEGIQRANGAATLAVQAQSMAHADVSAAQRQYTGRYGGGGFGGGGGGNMGAVLGGILIGNILSGAMRGGMGGGGGGDWSPGSFGGSGGDWGGGGGRF</sequence>
<gene>
    <name evidence="5" type="ORF">H7K45_25675</name>
</gene>
<dbReference type="AlphaFoldDB" id="A0A9X2Z9W6"/>
<keyword evidence="6" id="KW-1185">Reference proteome</keyword>
<feature type="transmembrane region" description="Helical" evidence="2">
    <location>
        <begin position="156"/>
        <end position="178"/>
    </location>
</feature>
<keyword evidence="2" id="KW-1133">Transmembrane helix</keyword>
<feature type="region of interest" description="Disordered" evidence="1">
    <location>
        <begin position="637"/>
        <end position="661"/>
    </location>
</feature>
<dbReference type="EMBL" id="JACKVK010000013">
    <property type="protein sequence ID" value="MCV7423947.1"/>
    <property type="molecule type" value="Genomic_DNA"/>
</dbReference>
<organism evidence="5 6">
    <name type="scientific">Mycobacterium yunnanensis</name>
    <dbReference type="NCBI Taxonomy" id="368477"/>
    <lineage>
        <taxon>Bacteria</taxon>
        <taxon>Bacillati</taxon>
        <taxon>Actinomycetota</taxon>
        <taxon>Actinomycetes</taxon>
        <taxon>Mycobacteriales</taxon>
        <taxon>Mycobacteriaceae</taxon>
        <taxon>Mycobacterium</taxon>
    </lineage>
</organism>
<evidence type="ECO:0000313" key="5">
    <source>
        <dbReference type="EMBL" id="MCV7423947.1"/>
    </source>
</evidence>
<reference evidence="5" key="1">
    <citation type="submission" date="2020-07" db="EMBL/GenBank/DDBJ databases">
        <authorList>
            <person name="Pettersson B.M.F."/>
            <person name="Behra P.R.K."/>
            <person name="Ramesh M."/>
            <person name="Das S."/>
            <person name="Dasgupta S."/>
            <person name="Kirsebom L.A."/>
        </authorList>
    </citation>
    <scope>NUCLEOTIDE SEQUENCE</scope>
    <source>
        <strain evidence="5">DSM 44838</strain>
    </source>
</reference>
<keyword evidence="2" id="KW-0812">Transmembrane</keyword>
<feature type="chain" id="PRO_5040916383" evidence="3">
    <location>
        <begin position="22"/>
        <end position="661"/>
    </location>
</feature>
<proteinExistence type="predicted"/>
<evidence type="ECO:0000256" key="1">
    <source>
        <dbReference type="SAM" id="MobiDB-lite"/>
    </source>
</evidence>
<comment type="caution">
    <text evidence="5">The sequence shown here is derived from an EMBL/GenBank/DDBJ whole genome shotgun (WGS) entry which is preliminary data.</text>
</comment>